<dbReference type="Pfam" id="PF00205">
    <property type="entry name" value="TPP_enzyme_M"/>
    <property type="match status" value="1"/>
</dbReference>
<dbReference type="InterPro" id="IPR012001">
    <property type="entry name" value="Thiamin_PyroP_enz_TPP-bd_dom"/>
</dbReference>
<dbReference type="GO" id="GO:0003984">
    <property type="term" value="F:acetolactate synthase activity"/>
    <property type="evidence" value="ECO:0007669"/>
    <property type="project" value="TreeGrafter"/>
</dbReference>
<dbReference type="PANTHER" id="PTHR18968">
    <property type="entry name" value="THIAMINE PYROPHOSPHATE ENZYMES"/>
    <property type="match status" value="1"/>
</dbReference>
<evidence type="ECO:0000256" key="7">
    <source>
        <dbReference type="ARBA" id="ARBA00022842"/>
    </source>
</evidence>
<keyword evidence="7" id="KW-0460">Magnesium</keyword>
<comment type="similarity">
    <text evidence="3 11">Belongs to the TPP enzyme family.</text>
</comment>
<dbReference type="GO" id="GO:0050487">
    <property type="term" value="F:sulfoacetaldehyde acetyltransferase activity"/>
    <property type="evidence" value="ECO:0007669"/>
    <property type="project" value="UniProtKB-UniRule"/>
</dbReference>
<protein>
    <recommendedName>
        <fullName evidence="4 10">Sulfoacetaldehyde acetyltransferase</fullName>
        <ecNumber evidence="4 10">2.3.3.15</ecNumber>
    </recommendedName>
</protein>
<dbReference type="EC" id="2.3.3.15" evidence="4 10"/>
<feature type="domain" description="Thiamine pyrophosphate enzyme central" evidence="12">
    <location>
        <begin position="193"/>
        <end position="327"/>
    </location>
</feature>
<keyword evidence="8 11" id="KW-0786">Thiamine pyrophosphate</keyword>
<feature type="domain" description="Thiamine pyrophosphate enzyme TPP-binding" evidence="13">
    <location>
        <begin position="396"/>
        <end position="543"/>
    </location>
</feature>
<evidence type="ECO:0000256" key="5">
    <source>
        <dbReference type="ARBA" id="ARBA00022679"/>
    </source>
</evidence>
<dbReference type="CDD" id="cd07035">
    <property type="entry name" value="TPP_PYR_POX_like"/>
    <property type="match status" value="1"/>
</dbReference>
<sequence>MAKVRMTPSEAIVETLVAEGVDHVSGIVGSAFMDALDLFPDAGIDFVPVRHEQSAAHMEDAWGRITGRAGVVVGQNGPGITNMVTSVAAANMAHTPMVVISPSAGTGTIGWDGFQESDQVSIFKAITKATVEVTHPRRAADVLRTAFRIAYAERGPVLYDIPRDYFYGELEEEILRPDQYRADMRSKGSPESLDKAAELLANAKNPVIIAGKGVVDGGAVATVKALAEYLTAPVAASYLHNDAFPADHHLAVGPLGYMGSKAAMKLASEADVVLALGCRLSVFGTVPQYDVDWFPKGAKIVQVDINPKQIGRTHPIEVGIVGDAREAGEEIFVRLKTKSKNGGPNRERISRIEAEKRAWKEEQVSLAMEDGDPIHPRRALLEMSRVLPENAIVTTDIGNVCSTSNGYFEFTQPRKFIAALTFGNCGFAYPAALGAQIARPEDPVLAVVGDGAWGMSLHEVSTAVEQNLPVVACVFNNKKWGAEQRNQVDFYNNRFVGSEIDGPNFAEVGRAMGADGVLVEDPNDVGDAVAEAISSRRPTVLDIRVDGTQLAPPFRRDALKMPERFLEKYAGTDHRNWAKEPAGASS</sequence>
<keyword evidence="9 15" id="KW-0012">Acyltransferase</keyword>
<evidence type="ECO:0000256" key="10">
    <source>
        <dbReference type="NCBIfam" id="TIGR03457"/>
    </source>
</evidence>
<dbReference type="GO" id="GO:0019529">
    <property type="term" value="P:taurine catabolic process"/>
    <property type="evidence" value="ECO:0007669"/>
    <property type="project" value="UniProtKB-UniRule"/>
</dbReference>
<gene>
    <name evidence="15" type="ORF">AVDCRST_MAG02-3960</name>
</gene>
<evidence type="ECO:0000256" key="1">
    <source>
        <dbReference type="ARBA" id="ARBA00001946"/>
    </source>
</evidence>
<dbReference type="InterPro" id="IPR045229">
    <property type="entry name" value="TPP_enz"/>
</dbReference>
<accession>A0A6J4RJU7</accession>
<dbReference type="SUPFAM" id="SSF52467">
    <property type="entry name" value="DHS-like NAD/FAD-binding domain"/>
    <property type="match status" value="1"/>
</dbReference>
<dbReference type="GO" id="GO:0005948">
    <property type="term" value="C:acetolactate synthase complex"/>
    <property type="evidence" value="ECO:0007669"/>
    <property type="project" value="TreeGrafter"/>
</dbReference>
<dbReference type="InterPro" id="IPR029061">
    <property type="entry name" value="THDP-binding"/>
</dbReference>
<feature type="domain" description="Thiamine pyrophosphate enzyme N-terminal TPP-binding" evidence="14">
    <location>
        <begin position="6"/>
        <end position="122"/>
    </location>
</feature>
<dbReference type="Pfam" id="PF02776">
    <property type="entry name" value="TPP_enzyme_N"/>
    <property type="match status" value="1"/>
</dbReference>
<comment type="cofactor">
    <cofactor evidence="1">
        <name>Mg(2+)</name>
        <dbReference type="ChEBI" id="CHEBI:18420"/>
    </cofactor>
</comment>
<dbReference type="InterPro" id="IPR029035">
    <property type="entry name" value="DHS-like_NAD/FAD-binding_dom"/>
</dbReference>
<evidence type="ECO:0000256" key="4">
    <source>
        <dbReference type="ARBA" id="ARBA00012971"/>
    </source>
</evidence>
<evidence type="ECO:0000256" key="3">
    <source>
        <dbReference type="ARBA" id="ARBA00007812"/>
    </source>
</evidence>
<dbReference type="InterPro" id="IPR011766">
    <property type="entry name" value="TPP_enzyme_TPP-bd"/>
</dbReference>
<evidence type="ECO:0000259" key="13">
    <source>
        <dbReference type="Pfam" id="PF02775"/>
    </source>
</evidence>
<dbReference type="GO" id="GO:0009097">
    <property type="term" value="P:isoleucine biosynthetic process"/>
    <property type="evidence" value="ECO:0007669"/>
    <property type="project" value="TreeGrafter"/>
</dbReference>
<dbReference type="Gene3D" id="3.40.50.970">
    <property type="match status" value="2"/>
</dbReference>
<dbReference type="InterPro" id="IPR000399">
    <property type="entry name" value="TPP-bd_CS"/>
</dbReference>
<dbReference type="InterPro" id="IPR017820">
    <property type="entry name" value="Sulphoacetald_Actrfrase"/>
</dbReference>
<evidence type="ECO:0000259" key="12">
    <source>
        <dbReference type="Pfam" id="PF00205"/>
    </source>
</evidence>
<dbReference type="PROSITE" id="PS00187">
    <property type="entry name" value="TPP_ENZYMES"/>
    <property type="match status" value="1"/>
</dbReference>
<dbReference type="PANTHER" id="PTHR18968:SF13">
    <property type="entry name" value="ACETOLACTATE SYNTHASE CATALYTIC SUBUNIT, MITOCHONDRIAL"/>
    <property type="match status" value="1"/>
</dbReference>
<proteinExistence type="inferred from homology"/>
<evidence type="ECO:0000256" key="11">
    <source>
        <dbReference type="RuleBase" id="RU362132"/>
    </source>
</evidence>
<dbReference type="Gene3D" id="3.40.50.1220">
    <property type="entry name" value="TPP-binding domain"/>
    <property type="match status" value="1"/>
</dbReference>
<organism evidence="15">
    <name type="scientific">uncultured Rubrobacteraceae bacterium</name>
    <dbReference type="NCBI Taxonomy" id="349277"/>
    <lineage>
        <taxon>Bacteria</taxon>
        <taxon>Bacillati</taxon>
        <taxon>Actinomycetota</taxon>
        <taxon>Rubrobacteria</taxon>
        <taxon>Rubrobacterales</taxon>
        <taxon>Rubrobacteraceae</taxon>
        <taxon>environmental samples</taxon>
    </lineage>
</organism>
<dbReference type="GO" id="GO:0050660">
    <property type="term" value="F:flavin adenine dinucleotide binding"/>
    <property type="evidence" value="ECO:0007669"/>
    <property type="project" value="TreeGrafter"/>
</dbReference>
<dbReference type="NCBIfam" id="NF005713">
    <property type="entry name" value="PRK07525.1"/>
    <property type="match status" value="1"/>
</dbReference>
<evidence type="ECO:0000313" key="15">
    <source>
        <dbReference type="EMBL" id="CAA9469582.1"/>
    </source>
</evidence>
<reference evidence="15" key="1">
    <citation type="submission" date="2020-02" db="EMBL/GenBank/DDBJ databases">
        <authorList>
            <person name="Meier V. D."/>
        </authorList>
    </citation>
    <scope>NUCLEOTIDE SEQUENCE</scope>
    <source>
        <strain evidence="15">AVDCRST_MAG02</strain>
    </source>
</reference>
<keyword evidence="5 15" id="KW-0808">Transferase</keyword>
<dbReference type="GO" id="GO:0000287">
    <property type="term" value="F:magnesium ion binding"/>
    <property type="evidence" value="ECO:0007669"/>
    <property type="project" value="InterPro"/>
</dbReference>
<comment type="cofactor">
    <cofactor evidence="2">
        <name>thiamine diphosphate</name>
        <dbReference type="ChEBI" id="CHEBI:58937"/>
    </cofactor>
</comment>
<evidence type="ECO:0000256" key="6">
    <source>
        <dbReference type="ARBA" id="ARBA00022723"/>
    </source>
</evidence>
<evidence type="ECO:0000256" key="8">
    <source>
        <dbReference type="ARBA" id="ARBA00023052"/>
    </source>
</evidence>
<keyword evidence="6" id="KW-0479">Metal-binding</keyword>
<evidence type="ECO:0000256" key="2">
    <source>
        <dbReference type="ARBA" id="ARBA00001964"/>
    </source>
</evidence>
<evidence type="ECO:0000259" key="14">
    <source>
        <dbReference type="Pfam" id="PF02776"/>
    </source>
</evidence>
<dbReference type="EMBL" id="CADCVH010000102">
    <property type="protein sequence ID" value="CAA9469582.1"/>
    <property type="molecule type" value="Genomic_DNA"/>
</dbReference>
<dbReference type="GO" id="GO:0009099">
    <property type="term" value="P:L-valine biosynthetic process"/>
    <property type="evidence" value="ECO:0007669"/>
    <property type="project" value="TreeGrafter"/>
</dbReference>
<evidence type="ECO:0000256" key="9">
    <source>
        <dbReference type="ARBA" id="ARBA00023315"/>
    </source>
</evidence>
<dbReference type="AlphaFoldDB" id="A0A6J4RJU7"/>
<dbReference type="FunFam" id="3.40.50.970:FF:000007">
    <property type="entry name" value="Acetolactate synthase"/>
    <property type="match status" value="1"/>
</dbReference>
<dbReference type="GO" id="GO:0030976">
    <property type="term" value="F:thiamine pyrophosphate binding"/>
    <property type="evidence" value="ECO:0007669"/>
    <property type="project" value="InterPro"/>
</dbReference>
<dbReference type="NCBIfam" id="TIGR03457">
    <property type="entry name" value="sulphoacet_xsc"/>
    <property type="match status" value="1"/>
</dbReference>
<name>A0A6J4RJU7_9ACTN</name>
<dbReference type="Pfam" id="PF02775">
    <property type="entry name" value="TPP_enzyme_C"/>
    <property type="match status" value="1"/>
</dbReference>
<dbReference type="InterPro" id="IPR012000">
    <property type="entry name" value="Thiamin_PyroP_enz_cen_dom"/>
</dbReference>
<dbReference type="SUPFAM" id="SSF52518">
    <property type="entry name" value="Thiamin diphosphate-binding fold (THDP-binding)"/>
    <property type="match status" value="2"/>
</dbReference>